<dbReference type="RefSeq" id="WP_251499786.1">
    <property type="nucleotide sequence ID" value="NZ_CAJSLV010000103.1"/>
</dbReference>
<evidence type="ECO:0000313" key="5">
    <source>
        <dbReference type="EMBL" id="CAG6398420.1"/>
    </source>
</evidence>
<gene>
    <name evidence="5" type="ORF">SCOCK_70104</name>
</gene>
<dbReference type="CDD" id="cd06170">
    <property type="entry name" value="LuxR_C_like"/>
    <property type="match status" value="1"/>
</dbReference>
<dbReference type="InterPro" id="IPR039420">
    <property type="entry name" value="WalR-like"/>
</dbReference>
<keyword evidence="2" id="KW-0597">Phosphoprotein</keyword>
<keyword evidence="6" id="KW-1185">Reference proteome</keyword>
<dbReference type="InterPro" id="IPR001789">
    <property type="entry name" value="Sig_transdc_resp-reg_receiver"/>
</dbReference>
<sequence>MMTVLRGIPGIDVVVEFDTESYSPRLLRDHRPRVLLMDLDSFDIGDLLSRQLVGRSAEQAVKVLALSANLTPGTAIKVLLGGAQGFLHKDTPVQGLVDAIRAVDRGGVALDPLVAGELVTALRYSGPSEAPSGPGDGVKLTPRQRQILGLIGHGLTNVEIADQLQLGRPTVKTHISSLLRALDLRDRTQLAVYACMHGFRAHAAMPLG</sequence>
<dbReference type="SUPFAM" id="SSF52172">
    <property type="entry name" value="CheY-like"/>
    <property type="match status" value="1"/>
</dbReference>
<reference evidence="5" key="1">
    <citation type="submission" date="2021-05" db="EMBL/GenBank/DDBJ databases">
        <authorList>
            <person name="Arsene-Ploetze F."/>
        </authorList>
    </citation>
    <scope>NUCLEOTIDE SEQUENCE</scope>
    <source>
        <strain evidence="5">DSM 42138</strain>
    </source>
</reference>
<evidence type="ECO:0000259" key="4">
    <source>
        <dbReference type="PROSITE" id="PS50110"/>
    </source>
</evidence>
<proteinExistence type="predicted"/>
<dbReference type="Proteomes" id="UP001152519">
    <property type="component" value="Unassembled WGS sequence"/>
</dbReference>
<dbReference type="PANTHER" id="PTHR43214">
    <property type="entry name" value="TWO-COMPONENT RESPONSE REGULATOR"/>
    <property type="match status" value="1"/>
</dbReference>
<dbReference type="Gene3D" id="3.40.50.2300">
    <property type="match status" value="1"/>
</dbReference>
<evidence type="ECO:0000256" key="2">
    <source>
        <dbReference type="PROSITE-ProRule" id="PRU00169"/>
    </source>
</evidence>
<dbReference type="PRINTS" id="PR00038">
    <property type="entry name" value="HTHLUXR"/>
</dbReference>
<evidence type="ECO:0000259" key="3">
    <source>
        <dbReference type="PROSITE" id="PS50043"/>
    </source>
</evidence>
<keyword evidence="1 5" id="KW-0238">DNA-binding</keyword>
<accession>A0A9W4E3F4</accession>
<dbReference type="Pfam" id="PF00196">
    <property type="entry name" value="GerE"/>
    <property type="match status" value="1"/>
</dbReference>
<feature type="domain" description="Response regulatory" evidence="4">
    <location>
        <begin position="1"/>
        <end position="104"/>
    </location>
</feature>
<dbReference type="PANTHER" id="PTHR43214:SF43">
    <property type="entry name" value="TWO-COMPONENT RESPONSE REGULATOR"/>
    <property type="match status" value="1"/>
</dbReference>
<feature type="modified residue" description="4-aspartylphosphate" evidence="2">
    <location>
        <position position="38"/>
    </location>
</feature>
<name>A0A9W4E3F4_9ACTN</name>
<dbReference type="GO" id="GO:0000160">
    <property type="term" value="P:phosphorelay signal transduction system"/>
    <property type="evidence" value="ECO:0007669"/>
    <property type="project" value="InterPro"/>
</dbReference>
<dbReference type="EMBL" id="CAJSLV010000103">
    <property type="protein sequence ID" value="CAG6398420.1"/>
    <property type="molecule type" value="Genomic_DNA"/>
</dbReference>
<dbReference type="InterPro" id="IPR016032">
    <property type="entry name" value="Sig_transdc_resp-reg_C-effctor"/>
</dbReference>
<dbReference type="GO" id="GO:0006355">
    <property type="term" value="P:regulation of DNA-templated transcription"/>
    <property type="evidence" value="ECO:0007669"/>
    <property type="project" value="InterPro"/>
</dbReference>
<dbReference type="InterPro" id="IPR011006">
    <property type="entry name" value="CheY-like_superfamily"/>
</dbReference>
<dbReference type="PROSITE" id="PS50043">
    <property type="entry name" value="HTH_LUXR_2"/>
    <property type="match status" value="1"/>
</dbReference>
<dbReference type="InterPro" id="IPR000792">
    <property type="entry name" value="Tscrpt_reg_LuxR_C"/>
</dbReference>
<dbReference type="AlphaFoldDB" id="A0A9W4E3F4"/>
<evidence type="ECO:0000256" key="1">
    <source>
        <dbReference type="ARBA" id="ARBA00023125"/>
    </source>
</evidence>
<dbReference type="GO" id="GO:0003677">
    <property type="term" value="F:DNA binding"/>
    <property type="evidence" value="ECO:0007669"/>
    <property type="project" value="UniProtKB-KW"/>
</dbReference>
<comment type="caution">
    <text evidence="5">The sequence shown here is derived from an EMBL/GenBank/DDBJ whole genome shotgun (WGS) entry which is preliminary data.</text>
</comment>
<organism evidence="5 6">
    <name type="scientific">Actinacidiphila cocklensis</name>
    <dbReference type="NCBI Taxonomy" id="887465"/>
    <lineage>
        <taxon>Bacteria</taxon>
        <taxon>Bacillati</taxon>
        <taxon>Actinomycetota</taxon>
        <taxon>Actinomycetes</taxon>
        <taxon>Kitasatosporales</taxon>
        <taxon>Streptomycetaceae</taxon>
        <taxon>Actinacidiphila</taxon>
    </lineage>
</organism>
<dbReference type="PROSITE" id="PS50110">
    <property type="entry name" value="RESPONSE_REGULATORY"/>
    <property type="match status" value="1"/>
</dbReference>
<protein>
    <submittedName>
        <fullName evidence="5">DNA-binding response regulator, NarL/FixJ family, contains REC and HTH domains</fullName>
    </submittedName>
</protein>
<feature type="domain" description="HTH luxR-type" evidence="3">
    <location>
        <begin position="133"/>
        <end position="198"/>
    </location>
</feature>
<dbReference type="SMART" id="SM00421">
    <property type="entry name" value="HTH_LUXR"/>
    <property type="match status" value="1"/>
</dbReference>
<dbReference type="SUPFAM" id="SSF46894">
    <property type="entry name" value="C-terminal effector domain of the bipartite response regulators"/>
    <property type="match status" value="1"/>
</dbReference>
<evidence type="ECO:0000313" key="6">
    <source>
        <dbReference type="Proteomes" id="UP001152519"/>
    </source>
</evidence>